<dbReference type="RefSeq" id="WP_089884670.1">
    <property type="nucleotide sequence ID" value="NZ_FNPF01000015.1"/>
</dbReference>
<feature type="region of interest" description="Disordered" evidence="6">
    <location>
        <begin position="41"/>
        <end position="62"/>
    </location>
</feature>
<evidence type="ECO:0000256" key="6">
    <source>
        <dbReference type="SAM" id="MobiDB-lite"/>
    </source>
</evidence>
<feature type="domain" description="N-terminal Ras-GEF" evidence="8">
    <location>
        <begin position="271"/>
        <end position="319"/>
    </location>
</feature>
<gene>
    <name evidence="9" type="ORF">SAMN05444340_11527</name>
</gene>
<dbReference type="STRING" id="321339.SAMN05444340_11527"/>
<keyword evidence="10" id="KW-1185">Reference proteome</keyword>
<dbReference type="InterPro" id="IPR018076">
    <property type="entry name" value="T2SS_GspF_dom"/>
</dbReference>
<keyword evidence="2" id="KW-1003">Cell membrane</keyword>
<keyword evidence="3 7" id="KW-0812">Transmembrane</keyword>
<organism evidence="9 10">
    <name type="scientific">Citreimonas salinaria</name>
    <dbReference type="NCBI Taxonomy" id="321339"/>
    <lineage>
        <taxon>Bacteria</taxon>
        <taxon>Pseudomonadati</taxon>
        <taxon>Pseudomonadota</taxon>
        <taxon>Alphaproteobacteria</taxon>
        <taxon>Rhodobacterales</taxon>
        <taxon>Roseobacteraceae</taxon>
        <taxon>Citreimonas</taxon>
    </lineage>
</organism>
<dbReference type="Proteomes" id="UP000199286">
    <property type="component" value="Unassembled WGS sequence"/>
</dbReference>
<evidence type="ECO:0000313" key="10">
    <source>
        <dbReference type="Proteomes" id="UP000199286"/>
    </source>
</evidence>
<feature type="transmembrane region" description="Helical" evidence="7">
    <location>
        <begin position="6"/>
        <end position="24"/>
    </location>
</feature>
<keyword evidence="5 7" id="KW-0472">Membrane</keyword>
<dbReference type="GO" id="GO:0005886">
    <property type="term" value="C:plasma membrane"/>
    <property type="evidence" value="ECO:0007669"/>
    <property type="project" value="UniProtKB-SubCell"/>
</dbReference>
<evidence type="ECO:0000256" key="2">
    <source>
        <dbReference type="ARBA" id="ARBA00022475"/>
    </source>
</evidence>
<dbReference type="AlphaFoldDB" id="A0A1H3LZW3"/>
<protein>
    <submittedName>
        <fullName evidence="9">Flp pilus assembly protein TadB</fullName>
    </submittedName>
</protein>
<accession>A0A1H3LZW3</accession>
<sequence length="319" mass="34005">MILLSAVVSLALVLVLALVAIGPIKRARKSRRLASRLLKNDTKPAGVSPPPPPVITRDPDLENSGSSFKLPILSRLVESARYGGLGRLAWPAVVGVFVLTWPLSNKLPLDHVPKIVSLFVAFVIVNSAARIVFGMLASRKRARIEAEIPVFLDAVARGLSVGKSFTACLESATENLGPEMSLAVREISAGMSAGFLASELFEEQARKHDIGAFLFVAAVVAASERSGGSMTAAVRNLSGVVRSQRDLKLKVKALAAQGKAGGYIIGLMPLGMMLVMSGVQPKMIEHLFSNMIGNLVFCLILALVYMCFATVNKIANMKV</sequence>
<dbReference type="PANTHER" id="PTHR35007:SF2">
    <property type="entry name" value="PILUS ASSEMBLE PROTEIN"/>
    <property type="match status" value="1"/>
</dbReference>
<evidence type="ECO:0000256" key="1">
    <source>
        <dbReference type="ARBA" id="ARBA00004651"/>
    </source>
</evidence>
<dbReference type="EMBL" id="FNPF01000015">
    <property type="protein sequence ID" value="SDY69982.1"/>
    <property type="molecule type" value="Genomic_DNA"/>
</dbReference>
<dbReference type="PANTHER" id="PTHR35007">
    <property type="entry name" value="INTEGRAL MEMBRANE PROTEIN-RELATED"/>
    <property type="match status" value="1"/>
</dbReference>
<reference evidence="9 10" key="1">
    <citation type="submission" date="2016-10" db="EMBL/GenBank/DDBJ databases">
        <authorList>
            <person name="de Groot N.N."/>
        </authorList>
    </citation>
    <scope>NUCLEOTIDE SEQUENCE [LARGE SCALE GENOMIC DNA]</scope>
    <source>
        <strain evidence="9 10">DSM 26880</strain>
    </source>
</reference>
<keyword evidence="4 7" id="KW-1133">Transmembrane helix</keyword>
<evidence type="ECO:0000259" key="8">
    <source>
        <dbReference type="PROSITE" id="PS50212"/>
    </source>
</evidence>
<dbReference type="OrthoDB" id="9803381at2"/>
<dbReference type="PROSITE" id="PS50212">
    <property type="entry name" value="RASGEF_NTER"/>
    <property type="match status" value="1"/>
</dbReference>
<proteinExistence type="predicted"/>
<feature type="transmembrane region" description="Helical" evidence="7">
    <location>
        <begin position="115"/>
        <end position="133"/>
    </location>
</feature>
<dbReference type="InterPro" id="IPR000651">
    <property type="entry name" value="Ras-like_Gua-exchang_fac_N"/>
</dbReference>
<evidence type="ECO:0000256" key="7">
    <source>
        <dbReference type="SAM" id="Phobius"/>
    </source>
</evidence>
<evidence type="ECO:0000313" key="9">
    <source>
        <dbReference type="EMBL" id="SDY69982.1"/>
    </source>
</evidence>
<feature type="transmembrane region" description="Helical" evidence="7">
    <location>
        <begin position="291"/>
        <end position="311"/>
    </location>
</feature>
<comment type="subcellular location">
    <subcellularLocation>
        <location evidence="1">Cell membrane</location>
        <topology evidence="1">Multi-pass membrane protein</topology>
    </subcellularLocation>
</comment>
<name>A0A1H3LZW3_9RHOB</name>
<evidence type="ECO:0000256" key="3">
    <source>
        <dbReference type="ARBA" id="ARBA00022692"/>
    </source>
</evidence>
<evidence type="ECO:0000256" key="5">
    <source>
        <dbReference type="ARBA" id="ARBA00023136"/>
    </source>
</evidence>
<feature type="transmembrane region" description="Helical" evidence="7">
    <location>
        <begin position="84"/>
        <end position="103"/>
    </location>
</feature>
<evidence type="ECO:0000256" key="4">
    <source>
        <dbReference type="ARBA" id="ARBA00022989"/>
    </source>
</evidence>
<dbReference type="Pfam" id="PF00482">
    <property type="entry name" value="T2SSF"/>
    <property type="match status" value="1"/>
</dbReference>
<feature type="transmembrane region" description="Helical" evidence="7">
    <location>
        <begin position="260"/>
        <end position="279"/>
    </location>
</feature>